<evidence type="ECO:0000313" key="3">
    <source>
        <dbReference type="Proteomes" id="UP000823388"/>
    </source>
</evidence>
<proteinExistence type="predicted"/>
<gene>
    <name evidence="2" type="ORF">PVAP13_9NG584514</name>
</gene>
<feature type="compositionally biased region" description="Basic and acidic residues" evidence="1">
    <location>
        <begin position="213"/>
        <end position="224"/>
    </location>
</feature>
<accession>A0A8T0MUX7</accession>
<evidence type="ECO:0000313" key="2">
    <source>
        <dbReference type="EMBL" id="KAG2540837.1"/>
    </source>
</evidence>
<feature type="compositionally biased region" description="Basic and acidic residues" evidence="1">
    <location>
        <begin position="1"/>
        <end position="14"/>
    </location>
</feature>
<feature type="compositionally biased region" description="Basic residues" evidence="1">
    <location>
        <begin position="200"/>
        <end position="212"/>
    </location>
</feature>
<evidence type="ECO:0000256" key="1">
    <source>
        <dbReference type="SAM" id="MobiDB-lite"/>
    </source>
</evidence>
<feature type="region of interest" description="Disordered" evidence="1">
    <location>
        <begin position="200"/>
        <end position="235"/>
    </location>
</feature>
<name>A0A8T0MUX7_PANVG</name>
<dbReference type="EMBL" id="CM029054">
    <property type="protein sequence ID" value="KAG2540837.1"/>
    <property type="molecule type" value="Genomic_DNA"/>
</dbReference>
<dbReference type="Proteomes" id="UP000823388">
    <property type="component" value="Chromosome 9N"/>
</dbReference>
<organism evidence="2 3">
    <name type="scientific">Panicum virgatum</name>
    <name type="common">Blackwell switchgrass</name>
    <dbReference type="NCBI Taxonomy" id="38727"/>
    <lineage>
        <taxon>Eukaryota</taxon>
        <taxon>Viridiplantae</taxon>
        <taxon>Streptophyta</taxon>
        <taxon>Embryophyta</taxon>
        <taxon>Tracheophyta</taxon>
        <taxon>Spermatophyta</taxon>
        <taxon>Magnoliopsida</taxon>
        <taxon>Liliopsida</taxon>
        <taxon>Poales</taxon>
        <taxon>Poaceae</taxon>
        <taxon>PACMAD clade</taxon>
        <taxon>Panicoideae</taxon>
        <taxon>Panicodae</taxon>
        <taxon>Paniceae</taxon>
        <taxon>Panicinae</taxon>
        <taxon>Panicum</taxon>
        <taxon>Panicum sect. Hiantes</taxon>
    </lineage>
</organism>
<comment type="caution">
    <text evidence="2">The sequence shown here is derived from an EMBL/GenBank/DDBJ whole genome shotgun (WGS) entry which is preliminary data.</text>
</comment>
<sequence>MLEERKDGGFRDPGPRSGGGGGGGERVHVETTGNYQDSGDSRREATEEAGGVRCIFSSMMMIDALGGSDNEAIKQMTGERRRAKGTAAEDGEAEELAAALGDLGAAARVGVGLGPRLAVVVGRAGDGARHRVPHQRGVADVLRRRQQVRRGVHVVVRRGLLQPQPGPRRGAGAAGAALGVHVVHDGAFLRGAPARVVAGRPRRRPRPLRRHARVEGRGERELPRRAAATATPARMKRSSGGRACLCCAMCGRRGGCACASRRALRRAGDRPVHGAGARGK</sequence>
<feature type="region of interest" description="Disordered" evidence="1">
    <location>
        <begin position="1"/>
        <end position="49"/>
    </location>
</feature>
<keyword evidence="3" id="KW-1185">Reference proteome</keyword>
<dbReference type="AlphaFoldDB" id="A0A8T0MUX7"/>
<protein>
    <submittedName>
        <fullName evidence="2">Uncharacterized protein</fullName>
    </submittedName>
</protein>
<reference evidence="2" key="1">
    <citation type="submission" date="2020-05" db="EMBL/GenBank/DDBJ databases">
        <title>WGS assembly of Panicum virgatum.</title>
        <authorList>
            <person name="Lovell J.T."/>
            <person name="Jenkins J."/>
            <person name="Shu S."/>
            <person name="Juenger T.E."/>
            <person name="Schmutz J."/>
        </authorList>
    </citation>
    <scope>NUCLEOTIDE SEQUENCE</scope>
    <source>
        <strain evidence="2">AP13</strain>
    </source>
</reference>